<comment type="catalytic activity">
    <reaction evidence="14">
        <text>13-(9Z-octadecenoyloxy)-octadecanoate + H2O = 13-hydroxy-octadecanoate + (9Z)-octadecenoate + H(+)</text>
        <dbReference type="Rhea" id="RHEA:52064"/>
        <dbReference type="ChEBI" id="CHEBI:15377"/>
        <dbReference type="ChEBI" id="CHEBI:15378"/>
        <dbReference type="ChEBI" id="CHEBI:30823"/>
        <dbReference type="ChEBI" id="CHEBI:136303"/>
        <dbReference type="ChEBI" id="CHEBI:136304"/>
    </reaction>
    <physiologicalReaction direction="left-to-right" evidence="14">
        <dbReference type="Rhea" id="RHEA:52065"/>
    </physiologicalReaction>
</comment>
<gene>
    <name evidence="18" type="ORF">O3G_MSEX004802</name>
</gene>
<keyword evidence="4 17" id="KW-0812">Transmembrane</keyword>
<name>A0A921YWS3_MANSE</name>
<evidence type="ECO:0000256" key="8">
    <source>
        <dbReference type="ARBA" id="ARBA00047427"/>
    </source>
</evidence>
<comment type="catalytic activity">
    <reaction evidence="11">
        <text>12-(9Z-octadecenoyloxy)-octadecanoate + H2O = 12-hydroxyoctadecanoate + (9Z)-octadecenoate + H(+)</text>
        <dbReference type="Rhea" id="RHEA:52060"/>
        <dbReference type="ChEBI" id="CHEBI:15377"/>
        <dbReference type="ChEBI" id="CHEBI:15378"/>
        <dbReference type="ChEBI" id="CHEBI:30823"/>
        <dbReference type="ChEBI" id="CHEBI:84201"/>
        <dbReference type="ChEBI" id="CHEBI:136302"/>
    </reaction>
    <physiologicalReaction direction="left-to-right" evidence="11">
        <dbReference type="Rhea" id="RHEA:52061"/>
    </physiologicalReaction>
</comment>
<evidence type="ECO:0000256" key="12">
    <source>
        <dbReference type="ARBA" id="ARBA00048800"/>
    </source>
</evidence>
<evidence type="ECO:0000256" key="1">
    <source>
        <dbReference type="ARBA" id="ARBA00000923"/>
    </source>
</evidence>
<sequence length="243" mass="28626">MSSQIYFRMAGYVITLVMHITNLIAMRITIKGANITQGTLEDIGIRTFKSMEYRYLTTWNVVNQINYAILGLVCDILTIKNRKKKNYKLPPLLRSTRDIIFDGIVLPNTFVVSSLFWTLFLYDRSLVYPEFIDLIVTKASNHVIHTAIVPVVSWEMMFRPRKEPKSHLRNISLLTLYMILYCFVLHFTHYQKGVWLYPILDVLQGVHFILFHLCVAAMGYFYYFAQWKLNKIIHRESNTKKIK</sequence>
<evidence type="ECO:0000256" key="16">
    <source>
        <dbReference type="ARBA" id="ARBA00049428"/>
    </source>
</evidence>
<accession>A0A921YWS3</accession>
<dbReference type="PANTHER" id="PTHR10989">
    <property type="entry name" value="ANDROGEN-INDUCED PROTEIN 1-RELATED"/>
    <property type="match status" value="1"/>
</dbReference>
<comment type="caution">
    <text evidence="18">The sequence shown here is derived from an EMBL/GenBank/DDBJ whole genome shotgun (WGS) entry which is preliminary data.</text>
</comment>
<comment type="catalytic activity">
    <reaction evidence="12">
        <text>9-(9Z-octadecenoyloxy)-octadecanoate + H2O = 9-hydroxy-octadecanoate + (9Z)-octadecenoate + H(+)</text>
        <dbReference type="Rhea" id="RHEA:52048"/>
        <dbReference type="ChEBI" id="CHEBI:15377"/>
        <dbReference type="ChEBI" id="CHEBI:15378"/>
        <dbReference type="ChEBI" id="CHEBI:30823"/>
        <dbReference type="ChEBI" id="CHEBI:136282"/>
        <dbReference type="ChEBI" id="CHEBI:136286"/>
    </reaction>
    <physiologicalReaction direction="left-to-right" evidence="12">
        <dbReference type="Rhea" id="RHEA:52049"/>
    </physiologicalReaction>
</comment>
<dbReference type="Proteomes" id="UP000791440">
    <property type="component" value="Unassembled WGS sequence"/>
</dbReference>
<dbReference type="GO" id="GO:0012505">
    <property type="term" value="C:endomembrane system"/>
    <property type="evidence" value="ECO:0007669"/>
    <property type="project" value="UniProtKB-SubCell"/>
</dbReference>
<dbReference type="AlphaFoldDB" id="A0A921YWS3"/>
<dbReference type="Pfam" id="PF04750">
    <property type="entry name" value="Far-17a_AIG1"/>
    <property type="match status" value="1"/>
</dbReference>
<evidence type="ECO:0000256" key="13">
    <source>
        <dbReference type="ARBA" id="ARBA00049221"/>
    </source>
</evidence>
<proteinExistence type="inferred from homology"/>
<keyword evidence="19" id="KW-1185">Reference proteome</keyword>
<reference evidence="18" key="2">
    <citation type="submission" date="2020-12" db="EMBL/GenBank/DDBJ databases">
        <authorList>
            <person name="Kanost M."/>
        </authorList>
    </citation>
    <scope>NUCLEOTIDE SEQUENCE</scope>
</reference>
<evidence type="ECO:0000256" key="11">
    <source>
        <dbReference type="ARBA" id="ARBA00048701"/>
    </source>
</evidence>
<feature type="transmembrane region" description="Helical" evidence="17">
    <location>
        <begin position="12"/>
        <end position="30"/>
    </location>
</feature>
<feature type="transmembrane region" description="Helical" evidence="17">
    <location>
        <begin position="170"/>
        <end position="190"/>
    </location>
</feature>
<evidence type="ECO:0000256" key="4">
    <source>
        <dbReference type="ARBA" id="ARBA00022692"/>
    </source>
</evidence>
<comment type="catalytic activity">
    <reaction evidence="8">
        <text>13-octadecanoyloxy-octadecanoate + H2O = 13-hydroxy-octadecanoate + octadecanoate + H(+)</text>
        <dbReference type="Rhea" id="RHEA:52084"/>
        <dbReference type="ChEBI" id="CHEBI:15377"/>
        <dbReference type="ChEBI" id="CHEBI:15378"/>
        <dbReference type="ChEBI" id="CHEBI:25629"/>
        <dbReference type="ChEBI" id="CHEBI:136304"/>
        <dbReference type="ChEBI" id="CHEBI:136335"/>
    </reaction>
    <physiologicalReaction direction="left-to-right" evidence="8">
        <dbReference type="Rhea" id="RHEA:52085"/>
    </physiologicalReaction>
</comment>
<evidence type="ECO:0000313" key="19">
    <source>
        <dbReference type="Proteomes" id="UP000791440"/>
    </source>
</evidence>
<feature type="transmembrane region" description="Helical" evidence="17">
    <location>
        <begin position="61"/>
        <end position="79"/>
    </location>
</feature>
<dbReference type="InterPro" id="IPR006838">
    <property type="entry name" value="ADTRP_AIG1"/>
</dbReference>
<feature type="transmembrane region" description="Helical" evidence="17">
    <location>
        <begin position="202"/>
        <end position="225"/>
    </location>
</feature>
<comment type="catalytic activity">
    <reaction evidence="9">
        <text>9-hexadecanoyloxy-octadecanoate + H2O = 9-hydroxy-octadecanoate + hexadecanoate + H(+)</text>
        <dbReference type="Rhea" id="RHEA:52052"/>
        <dbReference type="ChEBI" id="CHEBI:7896"/>
        <dbReference type="ChEBI" id="CHEBI:15377"/>
        <dbReference type="ChEBI" id="CHEBI:15378"/>
        <dbReference type="ChEBI" id="CHEBI:83670"/>
        <dbReference type="ChEBI" id="CHEBI:136286"/>
    </reaction>
    <physiologicalReaction direction="left-to-right" evidence="9">
        <dbReference type="Rhea" id="RHEA:52053"/>
    </physiologicalReaction>
</comment>
<evidence type="ECO:0000256" key="15">
    <source>
        <dbReference type="ARBA" id="ARBA00049322"/>
    </source>
</evidence>
<evidence type="ECO:0000256" key="5">
    <source>
        <dbReference type="ARBA" id="ARBA00022989"/>
    </source>
</evidence>
<evidence type="ECO:0000256" key="17">
    <source>
        <dbReference type="SAM" id="Phobius"/>
    </source>
</evidence>
<reference evidence="18" key="1">
    <citation type="journal article" date="2016" name="Insect Biochem. Mol. Biol.">
        <title>Multifaceted biological insights from a draft genome sequence of the tobacco hornworm moth, Manduca sexta.</title>
        <authorList>
            <person name="Kanost M.R."/>
            <person name="Arrese E.L."/>
            <person name="Cao X."/>
            <person name="Chen Y.R."/>
            <person name="Chellapilla S."/>
            <person name="Goldsmith M.R."/>
            <person name="Grosse-Wilde E."/>
            <person name="Heckel D.G."/>
            <person name="Herndon N."/>
            <person name="Jiang H."/>
            <person name="Papanicolaou A."/>
            <person name="Qu J."/>
            <person name="Soulages J.L."/>
            <person name="Vogel H."/>
            <person name="Walters J."/>
            <person name="Waterhouse R.M."/>
            <person name="Ahn S.J."/>
            <person name="Almeida F.C."/>
            <person name="An C."/>
            <person name="Aqrawi P."/>
            <person name="Bretschneider A."/>
            <person name="Bryant W.B."/>
            <person name="Bucks S."/>
            <person name="Chao H."/>
            <person name="Chevignon G."/>
            <person name="Christen J.M."/>
            <person name="Clarke D.F."/>
            <person name="Dittmer N.T."/>
            <person name="Ferguson L.C.F."/>
            <person name="Garavelou S."/>
            <person name="Gordon K.H.J."/>
            <person name="Gunaratna R.T."/>
            <person name="Han Y."/>
            <person name="Hauser F."/>
            <person name="He Y."/>
            <person name="Heidel-Fischer H."/>
            <person name="Hirsh A."/>
            <person name="Hu Y."/>
            <person name="Jiang H."/>
            <person name="Kalra D."/>
            <person name="Klinner C."/>
            <person name="Konig C."/>
            <person name="Kovar C."/>
            <person name="Kroll A.R."/>
            <person name="Kuwar S.S."/>
            <person name="Lee S.L."/>
            <person name="Lehman R."/>
            <person name="Li K."/>
            <person name="Li Z."/>
            <person name="Liang H."/>
            <person name="Lovelace S."/>
            <person name="Lu Z."/>
            <person name="Mansfield J.H."/>
            <person name="McCulloch K.J."/>
            <person name="Mathew T."/>
            <person name="Morton B."/>
            <person name="Muzny D.M."/>
            <person name="Neunemann D."/>
            <person name="Ongeri F."/>
            <person name="Pauchet Y."/>
            <person name="Pu L.L."/>
            <person name="Pyrousis I."/>
            <person name="Rao X.J."/>
            <person name="Redding A."/>
            <person name="Roesel C."/>
            <person name="Sanchez-Gracia A."/>
            <person name="Schaack S."/>
            <person name="Shukla A."/>
            <person name="Tetreau G."/>
            <person name="Wang Y."/>
            <person name="Xiong G.H."/>
            <person name="Traut W."/>
            <person name="Walsh T.K."/>
            <person name="Worley K.C."/>
            <person name="Wu D."/>
            <person name="Wu W."/>
            <person name="Wu Y.Q."/>
            <person name="Zhang X."/>
            <person name="Zou Z."/>
            <person name="Zucker H."/>
            <person name="Briscoe A.D."/>
            <person name="Burmester T."/>
            <person name="Clem R.J."/>
            <person name="Feyereisen R."/>
            <person name="Grimmelikhuijzen C.J.P."/>
            <person name="Hamodrakas S.J."/>
            <person name="Hansson B.S."/>
            <person name="Huguet E."/>
            <person name="Jermiin L.S."/>
            <person name="Lan Q."/>
            <person name="Lehman H.K."/>
            <person name="Lorenzen M."/>
            <person name="Merzendorfer H."/>
            <person name="Michalopoulos I."/>
            <person name="Morton D.B."/>
            <person name="Muthukrishnan S."/>
            <person name="Oakeshott J.G."/>
            <person name="Palmer W."/>
            <person name="Park Y."/>
            <person name="Passarelli A.L."/>
            <person name="Rozas J."/>
            <person name="Schwartz L.M."/>
            <person name="Smith W."/>
            <person name="Southgate A."/>
            <person name="Vilcinskas A."/>
            <person name="Vogt R."/>
            <person name="Wang P."/>
            <person name="Werren J."/>
            <person name="Yu X.Q."/>
            <person name="Zhou J.J."/>
            <person name="Brown S.J."/>
            <person name="Scherer S.E."/>
            <person name="Richards S."/>
            <person name="Blissard G.W."/>
        </authorList>
    </citation>
    <scope>NUCLEOTIDE SEQUENCE</scope>
</reference>
<evidence type="ECO:0000256" key="9">
    <source>
        <dbReference type="ARBA" id="ARBA00047863"/>
    </source>
</evidence>
<organism evidence="18 19">
    <name type="scientific">Manduca sexta</name>
    <name type="common">Tobacco hawkmoth</name>
    <name type="synonym">Tobacco hornworm</name>
    <dbReference type="NCBI Taxonomy" id="7130"/>
    <lineage>
        <taxon>Eukaryota</taxon>
        <taxon>Metazoa</taxon>
        <taxon>Ecdysozoa</taxon>
        <taxon>Arthropoda</taxon>
        <taxon>Hexapoda</taxon>
        <taxon>Insecta</taxon>
        <taxon>Pterygota</taxon>
        <taxon>Neoptera</taxon>
        <taxon>Endopterygota</taxon>
        <taxon>Lepidoptera</taxon>
        <taxon>Glossata</taxon>
        <taxon>Ditrysia</taxon>
        <taxon>Bombycoidea</taxon>
        <taxon>Sphingidae</taxon>
        <taxon>Sphinginae</taxon>
        <taxon>Sphingini</taxon>
        <taxon>Manduca</taxon>
    </lineage>
</organism>
<dbReference type="PANTHER" id="PTHR10989:SF16">
    <property type="entry name" value="AT02829P-RELATED"/>
    <property type="match status" value="1"/>
</dbReference>
<dbReference type="EMBL" id="JH668342">
    <property type="protein sequence ID" value="KAG6447283.1"/>
    <property type="molecule type" value="Genomic_DNA"/>
</dbReference>
<comment type="subcellular location">
    <subcellularLocation>
        <location evidence="2">Endomembrane system</location>
        <topology evidence="2">Multi-pass membrane protein</topology>
    </subcellularLocation>
</comment>
<comment type="catalytic activity">
    <reaction evidence="10">
        <text>12-octadecanoyloxy-octadecanoate + H2O = 12-hydroxyoctadecanoate + octadecanoate + H(+)</text>
        <dbReference type="Rhea" id="RHEA:52080"/>
        <dbReference type="ChEBI" id="CHEBI:15377"/>
        <dbReference type="ChEBI" id="CHEBI:15378"/>
        <dbReference type="ChEBI" id="CHEBI:25629"/>
        <dbReference type="ChEBI" id="CHEBI:84201"/>
        <dbReference type="ChEBI" id="CHEBI:136330"/>
    </reaction>
    <physiologicalReaction direction="left-to-right" evidence="10">
        <dbReference type="Rhea" id="RHEA:52081"/>
    </physiologicalReaction>
</comment>
<evidence type="ECO:0000256" key="14">
    <source>
        <dbReference type="ARBA" id="ARBA00049296"/>
    </source>
</evidence>
<keyword evidence="6 17" id="KW-0472">Membrane</keyword>
<comment type="catalytic activity">
    <reaction evidence="15">
        <text>13-(9Z-hexadecenoyloxy)-octadecanoate + H2O = 13-hydroxy-octadecanoate + (9Z)-hexadecenoate + H(+)</text>
        <dbReference type="Rhea" id="RHEA:52076"/>
        <dbReference type="ChEBI" id="CHEBI:15377"/>
        <dbReference type="ChEBI" id="CHEBI:15378"/>
        <dbReference type="ChEBI" id="CHEBI:32372"/>
        <dbReference type="ChEBI" id="CHEBI:136304"/>
        <dbReference type="ChEBI" id="CHEBI:136315"/>
    </reaction>
    <physiologicalReaction direction="left-to-right" evidence="15">
        <dbReference type="Rhea" id="RHEA:52077"/>
    </physiologicalReaction>
</comment>
<comment type="similarity">
    <text evidence="3">Belongs to the AIG1 family.</text>
</comment>
<comment type="catalytic activity">
    <reaction evidence="1">
        <text>9-(9Z-hexadecenoyloxy)-octadecanoate + H2O = (9Z)-hexadecenoate + 9-hydroxy-octadecanoate + H(+)</text>
        <dbReference type="Rhea" id="RHEA:52068"/>
        <dbReference type="ChEBI" id="CHEBI:15377"/>
        <dbReference type="ChEBI" id="CHEBI:15378"/>
        <dbReference type="ChEBI" id="CHEBI:32372"/>
        <dbReference type="ChEBI" id="CHEBI:136286"/>
        <dbReference type="ChEBI" id="CHEBI:136309"/>
    </reaction>
    <physiologicalReaction direction="left-to-right" evidence="1">
        <dbReference type="Rhea" id="RHEA:52069"/>
    </physiologicalReaction>
</comment>
<evidence type="ECO:0000256" key="10">
    <source>
        <dbReference type="ARBA" id="ARBA00048680"/>
    </source>
</evidence>
<evidence type="ECO:0000256" key="3">
    <source>
        <dbReference type="ARBA" id="ARBA00009300"/>
    </source>
</evidence>
<evidence type="ECO:0000313" key="18">
    <source>
        <dbReference type="EMBL" id="KAG6447283.1"/>
    </source>
</evidence>
<protein>
    <submittedName>
        <fullName evidence="18">Uncharacterized protein</fullName>
    </submittedName>
</protein>
<evidence type="ECO:0000256" key="6">
    <source>
        <dbReference type="ARBA" id="ARBA00023136"/>
    </source>
</evidence>
<dbReference type="GO" id="GO:0016020">
    <property type="term" value="C:membrane"/>
    <property type="evidence" value="ECO:0007669"/>
    <property type="project" value="InterPro"/>
</dbReference>
<comment type="catalytic activity">
    <reaction evidence="16">
        <text>12-(9Z-hexadecenoyloxy)-octadecanoate + H2O = 12-hydroxyoctadecanoate + (9Z)-hexadecenoate + H(+)</text>
        <dbReference type="Rhea" id="RHEA:52072"/>
        <dbReference type="ChEBI" id="CHEBI:15377"/>
        <dbReference type="ChEBI" id="CHEBI:15378"/>
        <dbReference type="ChEBI" id="CHEBI:32372"/>
        <dbReference type="ChEBI" id="CHEBI:84201"/>
        <dbReference type="ChEBI" id="CHEBI:136312"/>
    </reaction>
    <physiologicalReaction direction="left-to-right" evidence="16">
        <dbReference type="Rhea" id="RHEA:52073"/>
    </physiologicalReaction>
</comment>
<dbReference type="OrthoDB" id="1898221at2759"/>
<evidence type="ECO:0000256" key="7">
    <source>
        <dbReference type="ARBA" id="ARBA00047368"/>
    </source>
</evidence>
<evidence type="ECO:0000256" key="2">
    <source>
        <dbReference type="ARBA" id="ARBA00004127"/>
    </source>
</evidence>
<keyword evidence="5 17" id="KW-1133">Transmembrane helix</keyword>
<feature type="transmembrane region" description="Helical" evidence="17">
    <location>
        <begin position="99"/>
        <end position="122"/>
    </location>
</feature>
<comment type="catalytic activity">
    <reaction evidence="7">
        <text>12-hexadecanoyloxy-octadecanoate + H2O = 12-hydroxyoctadecanoate + hexadecanoate + H(+)</text>
        <dbReference type="Rhea" id="RHEA:52056"/>
        <dbReference type="ChEBI" id="CHEBI:7896"/>
        <dbReference type="ChEBI" id="CHEBI:15377"/>
        <dbReference type="ChEBI" id="CHEBI:15378"/>
        <dbReference type="ChEBI" id="CHEBI:83677"/>
        <dbReference type="ChEBI" id="CHEBI:84201"/>
    </reaction>
    <physiologicalReaction direction="left-to-right" evidence="7">
        <dbReference type="Rhea" id="RHEA:52057"/>
    </physiologicalReaction>
</comment>
<comment type="catalytic activity">
    <reaction evidence="13">
        <text>9-octadecanoyloxy-octadecanoate + H2O = 9-hydroxy-octadecanoate + octadecanoate + H(+)</text>
        <dbReference type="Rhea" id="RHEA:52096"/>
        <dbReference type="ChEBI" id="CHEBI:15377"/>
        <dbReference type="ChEBI" id="CHEBI:15378"/>
        <dbReference type="ChEBI" id="CHEBI:25629"/>
        <dbReference type="ChEBI" id="CHEBI:136286"/>
        <dbReference type="ChEBI" id="CHEBI:136373"/>
    </reaction>
    <physiologicalReaction direction="left-to-right" evidence="13">
        <dbReference type="Rhea" id="RHEA:52097"/>
    </physiologicalReaction>
</comment>